<dbReference type="RefSeq" id="WP_345331238.1">
    <property type="nucleotide sequence ID" value="NZ_BAABJI010000002.1"/>
</dbReference>
<dbReference type="Proteomes" id="UP001501436">
    <property type="component" value="Unassembled WGS sequence"/>
</dbReference>
<dbReference type="EMBL" id="BAABJI010000002">
    <property type="protein sequence ID" value="GAA4917858.1"/>
    <property type="molecule type" value="Genomic_DNA"/>
</dbReference>
<proteinExistence type="inferred from homology"/>
<protein>
    <submittedName>
        <fullName evidence="8">RagB/SusD family nutrient uptake outer membrane protein</fullName>
    </submittedName>
</protein>
<dbReference type="Gene3D" id="1.25.40.390">
    <property type="match status" value="1"/>
</dbReference>
<gene>
    <name evidence="8" type="ORF">GCM10023313_21870</name>
</gene>
<keyword evidence="5" id="KW-0998">Cell outer membrane</keyword>
<keyword evidence="3" id="KW-0732">Signal</keyword>
<dbReference type="PROSITE" id="PS51257">
    <property type="entry name" value="PROKAR_LIPOPROTEIN"/>
    <property type="match status" value="1"/>
</dbReference>
<dbReference type="Pfam" id="PF07980">
    <property type="entry name" value="SusD_RagB"/>
    <property type="match status" value="1"/>
</dbReference>
<comment type="subcellular location">
    <subcellularLocation>
        <location evidence="1">Cell outer membrane</location>
    </subcellularLocation>
</comment>
<accession>A0ABP9G185</accession>
<evidence type="ECO:0000313" key="8">
    <source>
        <dbReference type="EMBL" id="GAA4917858.1"/>
    </source>
</evidence>
<evidence type="ECO:0000256" key="4">
    <source>
        <dbReference type="ARBA" id="ARBA00023136"/>
    </source>
</evidence>
<keyword evidence="4" id="KW-0472">Membrane</keyword>
<feature type="domain" description="SusD-like N-terminal" evidence="7">
    <location>
        <begin position="109"/>
        <end position="224"/>
    </location>
</feature>
<dbReference type="Pfam" id="PF14322">
    <property type="entry name" value="SusD-like_3"/>
    <property type="match status" value="1"/>
</dbReference>
<evidence type="ECO:0000259" key="7">
    <source>
        <dbReference type="Pfam" id="PF14322"/>
    </source>
</evidence>
<evidence type="ECO:0000256" key="2">
    <source>
        <dbReference type="ARBA" id="ARBA00006275"/>
    </source>
</evidence>
<comment type="similarity">
    <text evidence="2">Belongs to the SusD family.</text>
</comment>
<feature type="domain" description="RagB/SusD" evidence="6">
    <location>
        <begin position="327"/>
        <end position="635"/>
    </location>
</feature>
<evidence type="ECO:0000256" key="3">
    <source>
        <dbReference type="ARBA" id="ARBA00022729"/>
    </source>
</evidence>
<dbReference type="InterPro" id="IPR033985">
    <property type="entry name" value="SusD-like_N"/>
</dbReference>
<evidence type="ECO:0000313" key="9">
    <source>
        <dbReference type="Proteomes" id="UP001501436"/>
    </source>
</evidence>
<dbReference type="InterPro" id="IPR011990">
    <property type="entry name" value="TPR-like_helical_dom_sf"/>
</dbReference>
<comment type="caution">
    <text evidence="8">The sequence shown here is derived from an EMBL/GenBank/DDBJ whole genome shotgun (WGS) entry which is preliminary data.</text>
</comment>
<evidence type="ECO:0000256" key="1">
    <source>
        <dbReference type="ARBA" id="ARBA00004442"/>
    </source>
</evidence>
<evidence type="ECO:0000259" key="6">
    <source>
        <dbReference type="Pfam" id="PF07980"/>
    </source>
</evidence>
<sequence length="635" mass="72444">MKRNIKIIVLSGMISLVSGTFSCKKYLDKSPESIVSEKTAFKDFTNFQGYTEELYNCIPDFTNRYWTNSWNWGDDEIQSSALNFHFVNKIDNGDFWGWQREFDGWGAGWMDVNNANTNDDRFTKGLWPLAWYGIRKANLGLENMNLLTNATDEERNLIKGQLLFFRGWFHFQLMQYFGGLPYIDKVLPADQDLRSPRLKYQECAEKAAADFREAADLLPLNWDNTGPGGRTPGKNQLRIDKTMALGYLGKNYLWAGSPLMNYESTGSRTYNVELCKKAAAAFAELLKLSESGQTPYKLLPFDRYYTNFYTFGQNWQMPGGGGSDGLEAIFRGPYWDAHGSTYGTAKQYTPGPTIEEGNVVFAPTANYINNYGMKNGLPITNSAQADAESGYDPQYPWRNRDPRFYNDIVFDGIKLVKGSLPSTVPEFNRYANLFTGGSSRDERVGSRTGYLLYKFTPITSNKFDQGYAYGQNLNIKVPYMRLADIYLMYAEAVTAGYSSPSAKDPSYAKSAVDAINVIRDRAGVGHVAARFLGSADEFMKEVRRERAVELSFEGHRFTDLRRWLQLIELPYTLKTAIEFDRAAPLDPSKDPKDSRVVNFRERTILQRPFSEKHYWLPLKRADVSMYAEFKQNPGW</sequence>
<evidence type="ECO:0000256" key="5">
    <source>
        <dbReference type="ARBA" id="ARBA00023237"/>
    </source>
</evidence>
<dbReference type="InterPro" id="IPR012944">
    <property type="entry name" value="SusD_RagB_dom"/>
</dbReference>
<reference evidence="9" key="1">
    <citation type="journal article" date="2019" name="Int. J. Syst. Evol. Microbiol.">
        <title>The Global Catalogue of Microorganisms (GCM) 10K type strain sequencing project: providing services to taxonomists for standard genome sequencing and annotation.</title>
        <authorList>
            <consortium name="The Broad Institute Genomics Platform"/>
            <consortium name="The Broad Institute Genome Sequencing Center for Infectious Disease"/>
            <person name="Wu L."/>
            <person name="Ma J."/>
        </authorList>
    </citation>
    <scope>NUCLEOTIDE SEQUENCE [LARGE SCALE GENOMIC DNA]</scope>
    <source>
        <strain evidence="9">JCM 18283</strain>
    </source>
</reference>
<keyword evidence="9" id="KW-1185">Reference proteome</keyword>
<name>A0ABP9G185_9SPHI</name>
<organism evidence="8 9">
    <name type="scientific">Mucilaginibacter defluvii</name>
    <dbReference type="NCBI Taxonomy" id="1196019"/>
    <lineage>
        <taxon>Bacteria</taxon>
        <taxon>Pseudomonadati</taxon>
        <taxon>Bacteroidota</taxon>
        <taxon>Sphingobacteriia</taxon>
        <taxon>Sphingobacteriales</taxon>
        <taxon>Sphingobacteriaceae</taxon>
        <taxon>Mucilaginibacter</taxon>
    </lineage>
</organism>
<dbReference type="SUPFAM" id="SSF48452">
    <property type="entry name" value="TPR-like"/>
    <property type="match status" value="1"/>
</dbReference>